<evidence type="ECO:0000313" key="3">
    <source>
        <dbReference type="Proteomes" id="UP001516400"/>
    </source>
</evidence>
<protein>
    <submittedName>
        <fullName evidence="2">Uncharacterized protein</fullName>
    </submittedName>
</protein>
<sequence length="234" mass="25921">MICTRSHSANVPALKEKIVDNQRLPNLAIACHQRSIVKRKPSTSSITKLSRTSSRTLSSTSSTASSAASWNSSSRSSESLNPSPEPETSPMQQSEFLAALGLCTLQNLQLQKKMMEAEAEVIKIGLLQGPLIEEMISVVRTGKGQKRVRKSSMNETILTTTCTEPMAEGKNCSPSTKRSKRSSTGKDNKRGSESTFLVERIQFWIAIAIYTLAVEYEELEEYGSWLSRFLRNLL</sequence>
<dbReference type="EMBL" id="JABFTP020000185">
    <property type="protein sequence ID" value="KAL3287952.1"/>
    <property type="molecule type" value="Genomic_DNA"/>
</dbReference>
<evidence type="ECO:0000256" key="1">
    <source>
        <dbReference type="SAM" id="MobiDB-lite"/>
    </source>
</evidence>
<dbReference type="Proteomes" id="UP001516400">
    <property type="component" value="Unassembled WGS sequence"/>
</dbReference>
<feature type="region of interest" description="Disordered" evidence="1">
    <location>
        <begin position="41"/>
        <end position="92"/>
    </location>
</feature>
<name>A0ABD2PB74_9CUCU</name>
<comment type="caution">
    <text evidence="2">The sequence shown here is derived from an EMBL/GenBank/DDBJ whole genome shotgun (WGS) entry which is preliminary data.</text>
</comment>
<accession>A0ABD2PB74</accession>
<feature type="region of interest" description="Disordered" evidence="1">
    <location>
        <begin position="165"/>
        <end position="191"/>
    </location>
</feature>
<organism evidence="2 3">
    <name type="scientific">Cryptolaemus montrouzieri</name>
    <dbReference type="NCBI Taxonomy" id="559131"/>
    <lineage>
        <taxon>Eukaryota</taxon>
        <taxon>Metazoa</taxon>
        <taxon>Ecdysozoa</taxon>
        <taxon>Arthropoda</taxon>
        <taxon>Hexapoda</taxon>
        <taxon>Insecta</taxon>
        <taxon>Pterygota</taxon>
        <taxon>Neoptera</taxon>
        <taxon>Endopterygota</taxon>
        <taxon>Coleoptera</taxon>
        <taxon>Polyphaga</taxon>
        <taxon>Cucujiformia</taxon>
        <taxon>Coccinelloidea</taxon>
        <taxon>Coccinellidae</taxon>
        <taxon>Scymninae</taxon>
        <taxon>Scymnini</taxon>
        <taxon>Cryptolaemus</taxon>
    </lineage>
</organism>
<gene>
    <name evidence="2" type="ORF">HHI36_002408</name>
</gene>
<proteinExistence type="predicted"/>
<keyword evidence="3" id="KW-1185">Reference proteome</keyword>
<dbReference type="AlphaFoldDB" id="A0ABD2PB74"/>
<feature type="compositionally biased region" description="Low complexity" evidence="1">
    <location>
        <begin position="42"/>
        <end position="89"/>
    </location>
</feature>
<reference evidence="2 3" key="1">
    <citation type="journal article" date="2021" name="BMC Biol.">
        <title>Horizontally acquired antibacterial genes associated with adaptive radiation of ladybird beetles.</title>
        <authorList>
            <person name="Li H.S."/>
            <person name="Tang X.F."/>
            <person name="Huang Y.H."/>
            <person name="Xu Z.Y."/>
            <person name="Chen M.L."/>
            <person name="Du X.Y."/>
            <person name="Qiu B.Y."/>
            <person name="Chen P.T."/>
            <person name="Zhang W."/>
            <person name="Slipinski A."/>
            <person name="Escalona H.E."/>
            <person name="Waterhouse R.M."/>
            <person name="Zwick A."/>
            <person name="Pang H."/>
        </authorList>
    </citation>
    <scope>NUCLEOTIDE SEQUENCE [LARGE SCALE GENOMIC DNA]</scope>
    <source>
        <strain evidence="2">SYSU2018</strain>
    </source>
</reference>
<evidence type="ECO:0000313" key="2">
    <source>
        <dbReference type="EMBL" id="KAL3287952.1"/>
    </source>
</evidence>